<keyword evidence="2" id="KW-1185">Reference proteome</keyword>
<dbReference type="EMBL" id="JAJADR010000008">
    <property type="protein sequence ID" value="MCB2410467.1"/>
    <property type="molecule type" value="Genomic_DNA"/>
</dbReference>
<gene>
    <name evidence="1" type="ORF">LGH74_20930</name>
</gene>
<protein>
    <submittedName>
        <fullName evidence="1">T9SS type A sorting domain-containing protein</fullName>
    </submittedName>
</protein>
<sequence>AGPGGGGTPGSGPTGGAGSAGSFYSGGGGGGYYGGGGAASGGSGAGGGGGSSWAMPTSSADISYDLAPVVGPGSVTIVAVALPDLVVSAAFQNIEAGLYNSITVQNGTFPLLGGPVGVYTSITVQNGGYFDENCQVLSGPGSFTLSAGSTLRICSAQGFSGSGATGSIQVTGPRSFSADASYQYNGTVAQVTGPGLPATVRGLALDNSMGLTLTSPVTVSTEVSLFYGVLSTGAHVLTLGPTAMLTEYTNSSYALGRVQTTRTLSTAGTTESFGGLGLTLTPGGSVLPGSTLVIRTTGTALSGVGSSRSVRRYFDIQPTVKTGLRVDLALTIRDDERNGIAPASLRLFKSENPGGPWQAQPAATFSTTAATHTAHLAGVSRFSLWTLGDASNPLPVELKMFTATATGPQAVRLAWTTASEVNSAAFEVERSADGQSFAALGTVAAAGRSSTARRYELLDTQLPGGVSTVYYRLRQVDLDGTFSYSPVRPVVLSGAGAGLSLFPNPTQGRTTTLTDTPPRAAVTVFDALGRPVATATADTSGTAVLVLPAGLPAGVYVVRAGQQAIRLTLE</sequence>
<dbReference type="NCBIfam" id="TIGR04183">
    <property type="entry name" value="Por_Secre_tail"/>
    <property type="match status" value="1"/>
</dbReference>
<dbReference type="RefSeq" id="WP_226179401.1">
    <property type="nucleotide sequence ID" value="NZ_JAJADR010000008.1"/>
</dbReference>
<evidence type="ECO:0000313" key="1">
    <source>
        <dbReference type="EMBL" id="MCB2410467.1"/>
    </source>
</evidence>
<evidence type="ECO:0000313" key="2">
    <source>
        <dbReference type="Proteomes" id="UP001165296"/>
    </source>
</evidence>
<feature type="non-terminal residue" evidence="1">
    <location>
        <position position="1"/>
    </location>
</feature>
<proteinExistence type="predicted"/>
<organism evidence="1 2">
    <name type="scientific">Hymenobacter lucidus</name>
    <dbReference type="NCBI Taxonomy" id="2880930"/>
    <lineage>
        <taxon>Bacteria</taxon>
        <taxon>Pseudomonadati</taxon>
        <taxon>Bacteroidota</taxon>
        <taxon>Cytophagia</taxon>
        <taxon>Cytophagales</taxon>
        <taxon>Hymenobacteraceae</taxon>
        <taxon>Hymenobacter</taxon>
    </lineage>
</organism>
<dbReference type="InterPro" id="IPR013783">
    <property type="entry name" value="Ig-like_fold"/>
</dbReference>
<dbReference type="Proteomes" id="UP001165296">
    <property type="component" value="Unassembled WGS sequence"/>
</dbReference>
<dbReference type="InterPro" id="IPR026444">
    <property type="entry name" value="Secre_tail"/>
</dbReference>
<name>A0ABS8AXC9_9BACT</name>
<comment type="caution">
    <text evidence="1">The sequence shown here is derived from an EMBL/GenBank/DDBJ whole genome shotgun (WGS) entry which is preliminary data.</text>
</comment>
<accession>A0ABS8AXC9</accession>
<reference evidence="1" key="1">
    <citation type="submission" date="2021-10" db="EMBL/GenBank/DDBJ databases">
        <authorList>
            <person name="Dean J.D."/>
            <person name="Kim M.K."/>
            <person name="Newey C.N."/>
            <person name="Stoker T.S."/>
            <person name="Thompson D.W."/>
            <person name="Grose J.H."/>
        </authorList>
    </citation>
    <scope>NUCLEOTIDE SEQUENCE</scope>
    <source>
        <strain evidence="1">BT178</strain>
    </source>
</reference>
<dbReference type="Gene3D" id="2.60.40.10">
    <property type="entry name" value="Immunoglobulins"/>
    <property type="match status" value="1"/>
</dbReference>